<evidence type="ECO:0000313" key="1">
    <source>
        <dbReference type="EMBL" id="MFH6769754.1"/>
    </source>
</evidence>
<evidence type="ECO:0000313" key="2">
    <source>
        <dbReference type="Proteomes" id="UP001610104"/>
    </source>
</evidence>
<protein>
    <recommendedName>
        <fullName evidence="3">GWxTD domain-containing protein</fullName>
    </recommendedName>
</protein>
<accession>A0ABW7MSW8</accession>
<organism evidence="1 2">
    <name type="scientific">Gaetbulibacter aquiaggeris</name>
    <dbReference type="NCBI Taxonomy" id="1735373"/>
    <lineage>
        <taxon>Bacteria</taxon>
        <taxon>Pseudomonadati</taxon>
        <taxon>Bacteroidota</taxon>
        <taxon>Flavobacteriia</taxon>
        <taxon>Flavobacteriales</taxon>
        <taxon>Flavobacteriaceae</taxon>
        <taxon>Gaetbulibacter</taxon>
    </lineage>
</organism>
<keyword evidence="2" id="KW-1185">Reference proteome</keyword>
<dbReference type="Proteomes" id="UP001610104">
    <property type="component" value="Unassembled WGS sequence"/>
</dbReference>
<evidence type="ECO:0008006" key="3">
    <source>
        <dbReference type="Google" id="ProtNLM"/>
    </source>
</evidence>
<name>A0ABW7MSW8_9FLAO</name>
<reference evidence="1 2" key="1">
    <citation type="submission" date="2024-02" db="EMBL/GenBank/DDBJ databases">
        <title>A Gaetbulibacter species isolated from tidal flats and genomic insights of their niches.</title>
        <authorList>
            <person name="Ye Y."/>
        </authorList>
    </citation>
    <scope>NUCLEOTIDE SEQUENCE [LARGE SCALE GENOMIC DNA]</scope>
    <source>
        <strain evidence="1 2">KEM-8</strain>
    </source>
</reference>
<dbReference type="RefSeq" id="WP_395438984.1">
    <property type="nucleotide sequence ID" value="NZ_JBAWKC010000005.1"/>
</dbReference>
<proteinExistence type="predicted"/>
<sequence>MKKLLLTFVTLFLFVFTSHSQMIMVVSEIETTDVSAYEDILNRWMSSLKKVTETESAQMRVHQVDGSRELIATRFYGSLQEMADTRKNEKEKEEQIAEEFRSMPGQLEGSWDQFLSSTDFKNSSVWEFVSEGSTLPRSWESMTQEERDQLLYRRVQYFSVDLMQGDAFEAWWKKASEADAKLGINYHVAMFKSVFGGNDADYMIILIDKTRFDYYNHWEDRMKTRMASEEFKTLMSGSDNSKWSVIKESNWIRLPKMTH</sequence>
<dbReference type="EMBL" id="JBAWKC010000005">
    <property type="protein sequence ID" value="MFH6769754.1"/>
    <property type="molecule type" value="Genomic_DNA"/>
</dbReference>
<comment type="caution">
    <text evidence="1">The sequence shown here is derived from an EMBL/GenBank/DDBJ whole genome shotgun (WGS) entry which is preliminary data.</text>
</comment>
<gene>
    <name evidence="1" type="ORF">V8G56_13455</name>
</gene>